<dbReference type="Proteomes" id="UP000579812">
    <property type="component" value="Unassembled WGS sequence"/>
</dbReference>
<evidence type="ECO:0000313" key="4">
    <source>
        <dbReference type="EMBL" id="KAF4103751.1"/>
    </source>
</evidence>
<feature type="region of interest" description="Disordered" evidence="2">
    <location>
        <begin position="1"/>
        <end position="98"/>
    </location>
</feature>
<dbReference type="AlphaFoldDB" id="A0A7J6C9L8"/>
<evidence type="ECO:0000313" key="5">
    <source>
        <dbReference type="Proteomes" id="UP000579812"/>
    </source>
</evidence>
<feature type="domain" description="BESS" evidence="3">
    <location>
        <begin position="124"/>
        <end position="163"/>
    </location>
</feature>
<protein>
    <recommendedName>
        <fullName evidence="3">BESS domain-containing protein</fullName>
    </recommendedName>
</protein>
<evidence type="ECO:0000256" key="1">
    <source>
        <dbReference type="PROSITE-ProRule" id="PRU00371"/>
    </source>
</evidence>
<feature type="compositionally biased region" description="Low complexity" evidence="2">
    <location>
        <begin position="64"/>
        <end position="82"/>
    </location>
</feature>
<dbReference type="GO" id="GO:0005634">
    <property type="term" value="C:nucleus"/>
    <property type="evidence" value="ECO:0007669"/>
    <property type="project" value="UniProtKB-SubCell"/>
</dbReference>
<gene>
    <name evidence="4" type="ORF">G5714_014738</name>
</gene>
<reference evidence="4 5" key="1">
    <citation type="submission" date="2020-04" db="EMBL/GenBank/DDBJ databases">
        <title>Chromosome-level genome assembly of a cyprinid fish Onychostoma macrolepis by integration of Nanopore Sequencing, Bionano and Hi-C technology.</title>
        <authorList>
            <person name="Wang D."/>
        </authorList>
    </citation>
    <scope>NUCLEOTIDE SEQUENCE [LARGE SCALE GENOMIC DNA]</scope>
    <source>
        <strain evidence="4">SWU-2019</strain>
        <tissue evidence="4">Muscle</tissue>
    </source>
</reference>
<comment type="caution">
    <text evidence="4">The sequence shown here is derived from an EMBL/GenBank/DDBJ whole genome shotgun (WGS) entry which is preliminary data.</text>
</comment>
<proteinExistence type="predicted"/>
<evidence type="ECO:0000259" key="3">
    <source>
        <dbReference type="PROSITE" id="PS51031"/>
    </source>
</evidence>
<keyword evidence="1" id="KW-0539">Nucleus</keyword>
<dbReference type="PROSITE" id="PS51031">
    <property type="entry name" value="BESS"/>
    <property type="match status" value="1"/>
</dbReference>
<comment type="subcellular location">
    <subcellularLocation>
        <location evidence="1">Nucleus</location>
    </subcellularLocation>
</comment>
<feature type="compositionally biased region" description="Pro residues" evidence="2">
    <location>
        <begin position="41"/>
        <end position="51"/>
    </location>
</feature>
<name>A0A7J6C9L8_9TELE</name>
<feature type="compositionally biased region" description="Low complexity" evidence="2">
    <location>
        <begin position="31"/>
        <end position="40"/>
    </location>
</feature>
<accession>A0A7J6C9L8</accession>
<sequence>MDDEEEQSVAPSHQLESRWKVLESSTTENCSSSSSSSTVPSPLPSPVPTSPVPLDLCAAQTAAPRCTTSPCTDTSSPSPSQSILVHSPTLLADSARKRKRNTEDVLLKRLERLDQEREMARQQDNEDHRFGAVLADMLSQVDPEEKTRVKFRLFQVLFEVLDKQTA</sequence>
<keyword evidence="5" id="KW-1185">Reference proteome</keyword>
<organism evidence="4 5">
    <name type="scientific">Onychostoma macrolepis</name>
    <dbReference type="NCBI Taxonomy" id="369639"/>
    <lineage>
        <taxon>Eukaryota</taxon>
        <taxon>Metazoa</taxon>
        <taxon>Chordata</taxon>
        <taxon>Craniata</taxon>
        <taxon>Vertebrata</taxon>
        <taxon>Euteleostomi</taxon>
        <taxon>Actinopterygii</taxon>
        <taxon>Neopterygii</taxon>
        <taxon>Teleostei</taxon>
        <taxon>Ostariophysi</taxon>
        <taxon>Cypriniformes</taxon>
        <taxon>Cyprinidae</taxon>
        <taxon>Acrossocheilinae</taxon>
        <taxon>Onychostoma</taxon>
    </lineage>
</organism>
<evidence type="ECO:0000256" key="2">
    <source>
        <dbReference type="SAM" id="MobiDB-lite"/>
    </source>
</evidence>
<dbReference type="GO" id="GO:0003677">
    <property type="term" value="F:DNA binding"/>
    <property type="evidence" value="ECO:0007669"/>
    <property type="project" value="InterPro"/>
</dbReference>
<dbReference type="EMBL" id="JAAMOB010000015">
    <property type="protein sequence ID" value="KAF4103751.1"/>
    <property type="molecule type" value="Genomic_DNA"/>
</dbReference>
<dbReference type="InterPro" id="IPR004210">
    <property type="entry name" value="BESS_motif"/>
</dbReference>